<feature type="compositionally biased region" description="Basic residues" evidence="1">
    <location>
        <begin position="109"/>
        <end position="118"/>
    </location>
</feature>
<dbReference type="EMBL" id="NMPR01000071">
    <property type="protein sequence ID" value="KAA8631665.1"/>
    <property type="molecule type" value="Genomic_DNA"/>
</dbReference>
<feature type="compositionally biased region" description="Basic residues" evidence="1">
    <location>
        <begin position="176"/>
        <end position="185"/>
    </location>
</feature>
<organism evidence="3 4">
    <name type="scientific">Sordaria macrospora</name>
    <dbReference type="NCBI Taxonomy" id="5147"/>
    <lineage>
        <taxon>Eukaryota</taxon>
        <taxon>Fungi</taxon>
        <taxon>Dikarya</taxon>
        <taxon>Ascomycota</taxon>
        <taxon>Pezizomycotina</taxon>
        <taxon>Sordariomycetes</taxon>
        <taxon>Sordariomycetidae</taxon>
        <taxon>Sordariales</taxon>
        <taxon>Sordariaceae</taxon>
        <taxon>Sordaria</taxon>
    </lineage>
</organism>
<proteinExistence type="predicted"/>
<dbReference type="PROSITE" id="PS00036">
    <property type="entry name" value="BZIP_BASIC"/>
    <property type="match status" value="1"/>
</dbReference>
<sequence>MSTNFRIPTASLGAGGTWREEEQPHSHTSFPRRPSTSLLAFPSGWSTTALNDEHLKGGPGVQLLEQGVWGVVAEKEQRLGGVQKTRITRSTYSRRRRSLSGPGTVKQGNKGKRLRSNRLVKDLERHDSQTTVEEVVEEHKRPNQPEHIDVEDDDDSSTIICAIDTRLVGSDTVGHNSHKLGKGKKAPTDIDPSNSPSTTTTPPSPISDLVEFSSPQPSKKMSSRSSRSSRHSSSSQSPSPSHTCSPPTSKKSSLPSSPRPKSSSTSPQTTSRTRTAEKDRRTTVPLNDKDDKNDKDKDDKDDWHQIHEPEQRRRIQNRIAQRKFREKARSLKDQAARDEQNRRFAGCAYTCPSVDGLLFENETYFPEEMDGFAEGVGEGEVTPGEETRDKVGGERVLSGLPWGGLSMRFVVGRGHEYYRYQTTSRGSGSGSGSGNGTGMGTGTAATTLSPTSTITALNTPQLQQQQQQSATYYGHATSAGSGSSSSLSPYGMMMMPGSMGIGMGLMGSGDMDMDIDVDYSMASGPTEGRDTGMEYVTSPSGSMAGVTSGTGTGTGTGMDVTYYDSSPYYYGYGTGGGGGGGSVYGGYGGRAGRM</sequence>
<evidence type="ECO:0000256" key="1">
    <source>
        <dbReference type="SAM" id="MobiDB-lite"/>
    </source>
</evidence>
<protein>
    <recommendedName>
        <fullName evidence="2">BZIP domain-containing protein</fullName>
    </recommendedName>
</protein>
<dbReference type="InterPro" id="IPR004827">
    <property type="entry name" value="bZIP"/>
</dbReference>
<dbReference type="PANTHER" id="PTHR39607">
    <property type="entry name" value="XANTHOCILLIN BIOSYNTHESIS CLUSTER TRANSCRIPTION FACTOR XANC-RELATED"/>
    <property type="match status" value="1"/>
</dbReference>
<feature type="compositionally biased region" description="Low complexity" evidence="1">
    <location>
        <begin position="189"/>
        <end position="201"/>
    </location>
</feature>
<feature type="region of interest" description="Disordered" evidence="1">
    <location>
        <begin position="90"/>
        <end position="156"/>
    </location>
</feature>
<feature type="region of interest" description="Disordered" evidence="1">
    <location>
        <begin position="170"/>
        <end position="315"/>
    </location>
</feature>
<dbReference type="InterPro" id="IPR052635">
    <property type="entry name" value="Sec_Metab_Biosynth_Reg"/>
</dbReference>
<dbReference type="VEuPathDB" id="FungiDB:SMAC_02531"/>
<dbReference type="AlphaFoldDB" id="A0A8S8ZTJ2"/>
<feature type="region of interest" description="Disordered" evidence="1">
    <location>
        <begin position="421"/>
        <end position="447"/>
    </location>
</feature>
<feature type="domain" description="BZIP" evidence="2">
    <location>
        <begin position="312"/>
        <end position="327"/>
    </location>
</feature>
<name>A0A8S8ZTJ2_SORMA</name>
<dbReference type="CDD" id="cd14688">
    <property type="entry name" value="bZIP_YAP"/>
    <property type="match status" value="1"/>
</dbReference>
<feature type="compositionally biased region" description="Basic and acidic residues" evidence="1">
    <location>
        <begin position="137"/>
        <end position="148"/>
    </location>
</feature>
<evidence type="ECO:0000259" key="2">
    <source>
        <dbReference type="PROSITE" id="PS00036"/>
    </source>
</evidence>
<feature type="compositionally biased region" description="Gly residues" evidence="1">
    <location>
        <begin position="427"/>
        <end position="441"/>
    </location>
</feature>
<dbReference type="GO" id="GO:0003700">
    <property type="term" value="F:DNA-binding transcription factor activity"/>
    <property type="evidence" value="ECO:0007669"/>
    <property type="project" value="InterPro"/>
</dbReference>
<feature type="region of interest" description="Disordered" evidence="1">
    <location>
        <begin position="1"/>
        <end position="35"/>
    </location>
</feature>
<feature type="compositionally biased region" description="Basic and acidic residues" evidence="1">
    <location>
        <begin position="119"/>
        <end position="128"/>
    </location>
</feature>
<evidence type="ECO:0000313" key="4">
    <source>
        <dbReference type="Proteomes" id="UP000433876"/>
    </source>
</evidence>
<comment type="caution">
    <text evidence="3">The sequence shown here is derived from an EMBL/GenBank/DDBJ whole genome shotgun (WGS) entry which is preliminary data.</text>
</comment>
<evidence type="ECO:0000313" key="3">
    <source>
        <dbReference type="EMBL" id="KAA8631665.1"/>
    </source>
</evidence>
<accession>A0A8S8ZTJ2</accession>
<feature type="compositionally biased region" description="Polar residues" evidence="1">
    <location>
        <begin position="26"/>
        <end position="35"/>
    </location>
</feature>
<dbReference type="Proteomes" id="UP000433876">
    <property type="component" value="Unassembled WGS sequence"/>
</dbReference>
<feature type="compositionally biased region" description="Low complexity" evidence="1">
    <location>
        <begin position="213"/>
        <end position="273"/>
    </location>
</feature>
<feature type="compositionally biased region" description="Basic and acidic residues" evidence="1">
    <location>
        <begin position="274"/>
        <end position="313"/>
    </location>
</feature>
<reference evidence="3 4" key="1">
    <citation type="submission" date="2017-07" db="EMBL/GenBank/DDBJ databases">
        <title>Genome sequence of the Sordaria macrospora wild type strain R19027.</title>
        <authorList>
            <person name="Nowrousian M."/>
            <person name="Teichert I."/>
            <person name="Kueck U."/>
        </authorList>
    </citation>
    <scope>NUCLEOTIDE SEQUENCE [LARGE SCALE GENOMIC DNA]</scope>
    <source>
        <strain evidence="3 4">R19027</strain>
        <tissue evidence="3">Mycelium</tissue>
    </source>
</reference>
<gene>
    <name evidence="3" type="ORF">SMACR_02531</name>
</gene>
<dbReference type="PANTHER" id="PTHR39607:SF2">
    <property type="entry name" value="BZIP DOMAIN-CONTAINING PROTEIN"/>
    <property type="match status" value="1"/>
</dbReference>
<feature type="region of interest" description="Disordered" evidence="1">
    <location>
        <begin position="460"/>
        <end position="487"/>
    </location>
</feature>